<comment type="caution">
    <text evidence="2">The sequence shown here is derived from an EMBL/GenBank/DDBJ whole genome shotgun (WGS) entry which is preliminary data.</text>
</comment>
<accession>A0A423UFW9</accession>
<protein>
    <submittedName>
        <fullName evidence="2">LPS biosynthesis protein</fullName>
    </submittedName>
</protein>
<dbReference type="RefSeq" id="WP_184936903.1">
    <property type="nucleotide sequence ID" value="NZ_QRAJ01000001.1"/>
</dbReference>
<name>A0A423UFW9_9BIFI</name>
<dbReference type="AlphaFoldDB" id="A0A423UFW9"/>
<reference evidence="2 3" key="1">
    <citation type="submission" date="2018-07" db="EMBL/GenBank/DDBJ databases">
        <title>The role of parmesan cheese in vectoring bovine microbiota.</title>
        <authorList>
            <person name="Lugli G.A."/>
            <person name="Milani C."/>
        </authorList>
    </citation>
    <scope>NUCLEOTIDE SEQUENCE [LARGE SCALE GENOMIC DNA]</scope>
    <source>
        <strain evidence="2 3">BMONG18</strain>
    </source>
</reference>
<feature type="domain" description="LicD/FKTN/FKRP nucleotidyltransferase" evidence="1">
    <location>
        <begin position="27"/>
        <end position="250"/>
    </location>
</feature>
<dbReference type="Pfam" id="PF04991">
    <property type="entry name" value="LicD"/>
    <property type="match status" value="1"/>
</dbReference>
<dbReference type="Proteomes" id="UP000285266">
    <property type="component" value="Unassembled WGS sequence"/>
</dbReference>
<evidence type="ECO:0000313" key="2">
    <source>
        <dbReference type="EMBL" id="ROT87591.1"/>
    </source>
</evidence>
<evidence type="ECO:0000313" key="3">
    <source>
        <dbReference type="Proteomes" id="UP000285266"/>
    </source>
</evidence>
<evidence type="ECO:0000259" key="1">
    <source>
        <dbReference type="Pfam" id="PF04991"/>
    </source>
</evidence>
<dbReference type="PANTHER" id="PTHR43404">
    <property type="entry name" value="LIPOPOLYSACCHARIDE CHOLINEPHOSPHOTRANSFERASE LICD"/>
    <property type="match status" value="1"/>
</dbReference>
<dbReference type="GO" id="GO:0009100">
    <property type="term" value="P:glycoprotein metabolic process"/>
    <property type="evidence" value="ECO:0007669"/>
    <property type="project" value="UniProtKB-ARBA"/>
</dbReference>
<organism evidence="2 3">
    <name type="scientific">Bifidobacterium mongoliense</name>
    <dbReference type="NCBI Taxonomy" id="518643"/>
    <lineage>
        <taxon>Bacteria</taxon>
        <taxon>Bacillati</taxon>
        <taxon>Actinomycetota</taxon>
        <taxon>Actinomycetes</taxon>
        <taxon>Bifidobacteriales</taxon>
        <taxon>Bifidobacteriaceae</taxon>
        <taxon>Bifidobacterium</taxon>
    </lineage>
</organism>
<proteinExistence type="predicted"/>
<dbReference type="InterPro" id="IPR052942">
    <property type="entry name" value="LPS_cholinephosphotransferase"/>
</dbReference>
<dbReference type="EMBL" id="QRAJ01000001">
    <property type="protein sequence ID" value="ROT87591.1"/>
    <property type="molecule type" value="Genomic_DNA"/>
</dbReference>
<dbReference type="PANTHER" id="PTHR43404:SF2">
    <property type="entry name" value="LIPOPOLYSACCHARIDE CHOLINEPHOSPHOTRANSFERASE LICD"/>
    <property type="match status" value="1"/>
</dbReference>
<dbReference type="InterPro" id="IPR007074">
    <property type="entry name" value="LicD/FKTN/FKRP_NTP_transf"/>
</dbReference>
<sequence length="275" mass="31427">MPHYKGLSLPEIKNEELNLLLTIKQFCETHGITYSLAGGTLLGAIRHKGFIPWDDDIDIMMPRPDYERFIRTFPDDNQADSHLSLLRVPDTPSSNLFTKAINTHITVNENYVNAKQYLWVDVLPVDGLPDSNTSNNIIYSIASLLRRVFALGRADTREGKTRFRRETKHLIVPIIKMLHLDVFCAKALKVLATRISFDSTHYVGIITWGLYGAGERITSNAFTDMITVEFEKQTFCAISCWNEYLSGIYGDFMKLPPKDQRKNHEMIAEKLITNK</sequence>
<gene>
    <name evidence="2" type="ORF">BMONG18_0131</name>
</gene>